<keyword evidence="5 6" id="KW-0472">Membrane</keyword>
<name>A0A098VP25_9MICR</name>
<evidence type="ECO:0000256" key="3">
    <source>
        <dbReference type="ARBA" id="ARBA00022989"/>
    </source>
</evidence>
<dbReference type="EMBL" id="JMKJ01000510">
    <property type="protein sequence ID" value="KGG50788.1"/>
    <property type="molecule type" value="Genomic_DNA"/>
</dbReference>
<evidence type="ECO:0000256" key="5">
    <source>
        <dbReference type="ARBA" id="ARBA00023136"/>
    </source>
</evidence>
<proteinExistence type="predicted"/>
<dbReference type="OrthoDB" id="413313at2759"/>
<dbReference type="RefSeq" id="XP_013237235.1">
    <property type="nucleotide sequence ID" value="XM_013381781.1"/>
</dbReference>
<sequence>MVADYVAEKKYSITEEGQGLNLIYLDYEERLSSPLRHPVDLIRLGLIQAQKTRVDASAALEALDQLLRANELNFAILAAVPSLLIVFGTWKWISSILFKSKAEMRSRKKYTREMELSLRELQNILGKSDPECRGRLVVAAISYYKNSTLAFQEEHPIKWIEEDLIFILDDKVEISARLLASERLWRYISH</sequence>
<gene>
    <name evidence="7" type="ORF">DI09_55p50</name>
</gene>
<dbReference type="InterPro" id="IPR013946">
    <property type="entry name" value="NCA2-like"/>
</dbReference>
<reference evidence="7 8" key="1">
    <citation type="submission" date="2014-04" db="EMBL/GenBank/DDBJ databases">
        <title>A new species of microsporidia sheds light on the evolution of extreme parasitism.</title>
        <authorList>
            <person name="Haag K.L."/>
            <person name="James T.Y."/>
            <person name="Larsson R."/>
            <person name="Schaer T.M."/>
            <person name="Refardt D."/>
            <person name="Pombert J.-F."/>
            <person name="Ebert D."/>
        </authorList>
    </citation>
    <scope>NUCLEOTIDE SEQUENCE [LARGE SCALE GENOMIC DNA]</scope>
    <source>
        <strain evidence="7 8">UGP3</strain>
        <tissue evidence="7">Spores</tissue>
    </source>
</reference>
<comment type="subcellular location">
    <subcellularLocation>
        <location evidence="1">Mitochondrion membrane</location>
        <topology evidence="1">Multi-pass membrane protein</topology>
    </subcellularLocation>
</comment>
<organism evidence="7 8">
    <name type="scientific">Mitosporidium daphniae</name>
    <dbReference type="NCBI Taxonomy" id="1485682"/>
    <lineage>
        <taxon>Eukaryota</taxon>
        <taxon>Fungi</taxon>
        <taxon>Fungi incertae sedis</taxon>
        <taxon>Microsporidia</taxon>
        <taxon>Mitosporidium</taxon>
    </lineage>
</organism>
<dbReference type="GO" id="GO:0005741">
    <property type="term" value="C:mitochondrial outer membrane"/>
    <property type="evidence" value="ECO:0007669"/>
    <property type="project" value="TreeGrafter"/>
</dbReference>
<feature type="transmembrane region" description="Helical" evidence="6">
    <location>
        <begin position="74"/>
        <end position="98"/>
    </location>
</feature>
<keyword evidence="2 6" id="KW-0812">Transmembrane</keyword>
<dbReference type="HOGENOM" id="CLU_079439_0_0_1"/>
<comment type="caution">
    <text evidence="7">The sequence shown here is derived from an EMBL/GenBank/DDBJ whole genome shotgun (WGS) entry which is preliminary data.</text>
</comment>
<dbReference type="PANTHER" id="PTHR28234">
    <property type="entry name" value="NUCLEAR CONTROL OF ATPASE PROTEIN 2"/>
    <property type="match status" value="1"/>
</dbReference>
<evidence type="ECO:0000256" key="2">
    <source>
        <dbReference type="ARBA" id="ARBA00022692"/>
    </source>
</evidence>
<dbReference type="VEuPathDB" id="MicrosporidiaDB:DI09_55p50"/>
<evidence type="ECO:0000256" key="4">
    <source>
        <dbReference type="ARBA" id="ARBA00023128"/>
    </source>
</evidence>
<dbReference type="GeneID" id="25260325"/>
<dbReference type="Pfam" id="PF08637">
    <property type="entry name" value="NCA2"/>
    <property type="match status" value="1"/>
</dbReference>
<evidence type="ECO:0000256" key="1">
    <source>
        <dbReference type="ARBA" id="ARBA00004225"/>
    </source>
</evidence>
<dbReference type="AlphaFoldDB" id="A0A098VP25"/>
<accession>A0A098VP25</accession>
<evidence type="ECO:0000256" key="6">
    <source>
        <dbReference type="SAM" id="Phobius"/>
    </source>
</evidence>
<dbReference type="Proteomes" id="UP000029725">
    <property type="component" value="Unassembled WGS sequence"/>
</dbReference>
<keyword evidence="3 6" id="KW-1133">Transmembrane helix</keyword>
<keyword evidence="8" id="KW-1185">Reference proteome</keyword>
<protein>
    <submittedName>
        <fullName evidence="7">Uncharacterized protein</fullName>
    </submittedName>
</protein>
<keyword evidence="4" id="KW-0496">Mitochondrion</keyword>
<evidence type="ECO:0000313" key="7">
    <source>
        <dbReference type="EMBL" id="KGG50788.1"/>
    </source>
</evidence>
<dbReference type="PANTHER" id="PTHR28234:SF1">
    <property type="entry name" value="NUCLEAR CONTROL OF ATPASE PROTEIN 2"/>
    <property type="match status" value="1"/>
</dbReference>
<evidence type="ECO:0000313" key="8">
    <source>
        <dbReference type="Proteomes" id="UP000029725"/>
    </source>
</evidence>